<evidence type="ECO:0000259" key="1">
    <source>
        <dbReference type="Pfam" id="PF01844"/>
    </source>
</evidence>
<reference evidence="2" key="1">
    <citation type="submission" date="2018-12" db="EMBL/GenBank/DDBJ databases">
        <authorList>
            <person name="Ashton P.M."/>
            <person name="Dallman T."/>
            <person name="Nair S."/>
            <person name="De Pinna E."/>
            <person name="Peters T."/>
            <person name="Grant K."/>
        </authorList>
    </citation>
    <scope>NUCLEOTIDE SEQUENCE</scope>
    <source>
        <strain evidence="2">650060</strain>
    </source>
</reference>
<comment type="caution">
    <text evidence="2">The sequence shown here is derived from an EMBL/GenBank/DDBJ whole genome shotgun (WGS) entry which is preliminary data.</text>
</comment>
<dbReference type="Pfam" id="PF01844">
    <property type="entry name" value="HNH"/>
    <property type="match status" value="1"/>
</dbReference>
<accession>A0A5X6EE84</accession>
<feature type="domain" description="HNH" evidence="1">
    <location>
        <begin position="52"/>
        <end position="101"/>
    </location>
</feature>
<keyword evidence="2" id="KW-0378">Hydrolase</keyword>
<dbReference type="GO" id="GO:0008270">
    <property type="term" value="F:zinc ion binding"/>
    <property type="evidence" value="ECO:0007669"/>
    <property type="project" value="InterPro"/>
</dbReference>
<dbReference type="EMBL" id="AAHUDZ010000002">
    <property type="protein sequence ID" value="ECA3790654.1"/>
    <property type="molecule type" value="Genomic_DNA"/>
</dbReference>
<protein>
    <submittedName>
        <fullName evidence="2">HNH endonuclease</fullName>
    </submittedName>
</protein>
<evidence type="ECO:0000313" key="2">
    <source>
        <dbReference type="EMBL" id="ECA3790654.1"/>
    </source>
</evidence>
<dbReference type="GO" id="GO:0003676">
    <property type="term" value="F:nucleic acid binding"/>
    <property type="evidence" value="ECO:0007669"/>
    <property type="project" value="InterPro"/>
</dbReference>
<keyword evidence="2" id="KW-0255">Endonuclease</keyword>
<dbReference type="Gene3D" id="1.10.30.50">
    <property type="match status" value="1"/>
</dbReference>
<sequence>MINRPIVYSATAQEFVDTFNGDASHWDGTCAVRKAFRKEVRDYHRDEQEFTCPYCGRLREEFHGGQWDIVHIIPKSSYPQYLYTPRNLAVTCKDCNTHKSKKNPLLITLDSGAPYPENTVSYKIIHPHFDSYNEHITLRKDKKGRSYHEVITDKGRETFLICNLIRFSEVICGTSEFIPELGTEIGITNSFSESVQVWLADYDDLNPVDAEIALQALMQKISLR</sequence>
<gene>
    <name evidence="2" type="ORF">EKG95_02215</name>
</gene>
<dbReference type="InterPro" id="IPR002711">
    <property type="entry name" value="HNH"/>
</dbReference>
<keyword evidence="2" id="KW-0540">Nuclease</keyword>
<name>A0A5X6EE84_SALET</name>
<dbReference type="CDD" id="cd00085">
    <property type="entry name" value="HNHc"/>
    <property type="match status" value="1"/>
</dbReference>
<dbReference type="AlphaFoldDB" id="A0A5X6EE84"/>
<organism evidence="2">
    <name type="scientific">Salmonella enterica subsp. enterica serovar Aqua</name>
    <dbReference type="NCBI Taxonomy" id="1302615"/>
    <lineage>
        <taxon>Bacteria</taxon>
        <taxon>Pseudomonadati</taxon>
        <taxon>Pseudomonadota</taxon>
        <taxon>Gammaproteobacteria</taxon>
        <taxon>Enterobacterales</taxon>
        <taxon>Enterobacteriaceae</taxon>
        <taxon>Salmonella</taxon>
    </lineage>
</organism>
<proteinExistence type="predicted"/>
<dbReference type="InterPro" id="IPR003615">
    <property type="entry name" value="HNH_nuc"/>
</dbReference>
<dbReference type="GO" id="GO:0004519">
    <property type="term" value="F:endonuclease activity"/>
    <property type="evidence" value="ECO:0007669"/>
    <property type="project" value="UniProtKB-KW"/>
</dbReference>